<keyword evidence="3" id="KW-1185">Reference proteome</keyword>
<comment type="caution">
    <text evidence="2">The sequence shown here is derived from an EMBL/GenBank/DDBJ whole genome shotgun (WGS) entry which is preliminary data.</text>
</comment>
<name>A0A9N9IBV9_9GLOM</name>
<dbReference type="OrthoDB" id="2473657at2759"/>
<proteinExistence type="predicted"/>
<reference evidence="2" key="1">
    <citation type="submission" date="2021-06" db="EMBL/GenBank/DDBJ databases">
        <authorList>
            <person name="Kallberg Y."/>
            <person name="Tangrot J."/>
            <person name="Rosling A."/>
        </authorList>
    </citation>
    <scope>NUCLEOTIDE SEQUENCE</scope>
    <source>
        <strain evidence="2">MA453B</strain>
    </source>
</reference>
<evidence type="ECO:0000313" key="3">
    <source>
        <dbReference type="Proteomes" id="UP000789405"/>
    </source>
</evidence>
<feature type="coiled-coil region" evidence="1">
    <location>
        <begin position="1"/>
        <end position="28"/>
    </location>
</feature>
<evidence type="ECO:0000256" key="1">
    <source>
        <dbReference type="SAM" id="Coils"/>
    </source>
</evidence>
<keyword evidence="1" id="KW-0175">Coiled coil</keyword>
<accession>A0A9N9IBV9</accession>
<dbReference type="EMBL" id="CAJVPY010011693">
    <property type="protein sequence ID" value="CAG8729089.1"/>
    <property type="molecule type" value="Genomic_DNA"/>
</dbReference>
<evidence type="ECO:0000313" key="2">
    <source>
        <dbReference type="EMBL" id="CAG8729089.1"/>
    </source>
</evidence>
<feature type="non-terminal residue" evidence="2">
    <location>
        <position position="1"/>
    </location>
</feature>
<sequence length="169" mass="20187">MDCSSNKLEEVKKMVNELTKTVNDVTKSLKIWRNSEPHKYFIYQKMGHISHNCPNKQQVKSETSKGTKSERMIKQTNVRFFEFVNNQECQSVRKVITEKELAVENCLKIEIDLDNEIFDVRALSKRHYAEDYMFLKCKRRNADRLSRRPEEVKYEEITDEQFIEGMLMH</sequence>
<gene>
    <name evidence="2" type="ORF">DERYTH_LOCUS14966</name>
</gene>
<protein>
    <submittedName>
        <fullName evidence="2">23234_t:CDS:1</fullName>
    </submittedName>
</protein>
<dbReference type="AlphaFoldDB" id="A0A9N9IBV9"/>
<organism evidence="2 3">
    <name type="scientific">Dentiscutata erythropus</name>
    <dbReference type="NCBI Taxonomy" id="1348616"/>
    <lineage>
        <taxon>Eukaryota</taxon>
        <taxon>Fungi</taxon>
        <taxon>Fungi incertae sedis</taxon>
        <taxon>Mucoromycota</taxon>
        <taxon>Glomeromycotina</taxon>
        <taxon>Glomeromycetes</taxon>
        <taxon>Diversisporales</taxon>
        <taxon>Gigasporaceae</taxon>
        <taxon>Dentiscutata</taxon>
    </lineage>
</organism>
<dbReference type="Proteomes" id="UP000789405">
    <property type="component" value="Unassembled WGS sequence"/>
</dbReference>